<gene>
    <name evidence="3" type="ORF">DES52_103117</name>
</gene>
<dbReference type="Proteomes" id="UP000248326">
    <property type="component" value="Unassembled WGS sequence"/>
</dbReference>
<protein>
    <submittedName>
        <fullName evidence="3">Murein DD-endopeptidase MepM/ murein hydrolase activator NlpD</fullName>
    </submittedName>
</protein>
<dbReference type="Gene3D" id="2.70.70.10">
    <property type="entry name" value="Glucose Permease (Domain IIA)"/>
    <property type="match status" value="1"/>
</dbReference>
<reference evidence="3 4" key="1">
    <citation type="submission" date="2018-06" db="EMBL/GenBank/DDBJ databases">
        <title>Genomic Encyclopedia of Type Strains, Phase IV (KMG-IV): sequencing the most valuable type-strain genomes for metagenomic binning, comparative biology and taxonomic classification.</title>
        <authorList>
            <person name="Goeker M."/>
        </authorList>
    </citation>
    <scope>NUCLEOTIDE SEQUENCE [LARGE SCALE GENOMIC DNA]</scope>
    <source>
        <strain evidence="3 4">DSM 18048</strain>
    </source>
</reference>
<feature type="signal peptide" evidence="1">
    <location>
        <begin position="1"/>
        <end position="25"/>
    </location>
</feature>
<accession>A0A318S8A8</accession>
<sequence>MLRRVALPTLLLSLGCFALASLASAYVVQKGDTLYRIAARESVTVDELKRLNNLSSESLSVGQNLKLPSEAAKVVKLSGLEVEAPSVVRQGEAFSVRLRGARAAEARVRFLSETSEDVRSPAEDLAPFGAGGEYAVLGRVVLGQTKPLVYEVRLGSERITGSVPVKNTLGRVQNLNLPSSTTELLQDPGRAAEDALVEKAYARRTPQAWTKPFAFGNAIKVISSGFGQPRRYNKDAKITYHYGVDFPGKVGTPVLAINDGTVVIAGTYPVRGGLVVVDHGLGVVSLYFHQSKLAVKIGQKVTRGQKLGEIGTTGFSSGPHLHLEVRVRGEATDPADWFGKLLP</sequence>
<dbReference type="CDD" id="cd00118">
    <property type="entry name" value="LysM"/>
    <property type="match status" value="1"/>
</dbReference>
<keyword evidence="4" id="KW-1185">Reference proteome</keyword>
<dbReference type="GO" id="GO:0004222">
    <property type="term" value="F:metalloendopeptidase activity"/>
    <property type="evidence" value="ECO:0007669"/>
    <property type="project" value="TreeGrafter"/>
</dbReference>
<dbReference type="Pfam" id="PF01551">
    <property type="entry name" value="Peptidase_M23"/>
    <property type="match status" value="1"/>
</dbReference>
<dbReference type="InterPro" id="IPR018392">
    <property type="entry name" value="LysM"/>
</dbReference>
<feature type="domain" description="LysM" evidence="2">
    <location>
        <begin position="24"/>
        <end position="67"/>
    </location>
</feature>
<dbReference type="InterPro" id="IPR011055">
    <property type="entry name" value="Dup_hybrid_motif"/>
</dbReference>
<dbReference type="InterPro" id="IPR050570">
    <property type="entry name" value="Cell_wall_metabolism_enzyme"/>
</dbReference>
<name>A0A318S8A8_9DEIO</name>
<dbReference type="PANTHER" id="PTHR21666:SF287">
    <property type="entry name" value="CYTOPLASMIC MEMBRANE PROTEIN"/>
    <property type="match status" value="1"/>
</dbReference>
<dbReference type="Gene3D" id="3.10.350.10">
    <property type="entry name" value="LysM domain"/>
    <property type="match status" value="1"/>
</dbReference>
<evidence type="ECO:0000256" key="1">
    <source>
        <dbReference type="SAM" id="SignalP"/>
    </source>
</evidence>
<dbReference type="InterPro" id="IPR036779">
    <property type="entry name" value="LysM_dom_sf"/>
</dbReference>
<evidence type="ECO:0000259" key="2">
    <source>
        <dbReference type="PROSITE" id="PS51782"/>
    </source>
</evidence>
<proteinExistence type="predicted"/>
<comment type="caution">
    <text evidence="3">The sequence shown here is derived from an EMBL/GenBank/DDBJ whole genome shotgun (WGS) entry which is preliminary data.</text>
</comment>
<dbReference type="PROSITE" id="PS51782">
    <property type="entry name" value="LYSM"/>
    <property type="match status" value="1"/>
</dbReference>
<dbReference type="EMBL" id="QJSX01000003">
    <property type="protein sequence ID" value="PYE55286.1"/>
    <property type="molecule type" value="Genomic_DNA"/>
</dbReference>
<dbReference type="SMART" id="SM00257">
    <property type="entry name" value="LysM"/>
    <property type="match status" value="1"/>
</dbReference>
<organism evidence="3 4">
    <name type="scientific">Deinococcus yavapaiensis KR-236</name>
    <dbReference type="NCBI Taxonomy" id="694435"/>
    <lineage>
        <taxon>Bacteria</taxon>
        <taxon>Thermotogati</taxon>
        <taxon>Deinococcota</taxon>
        <taxon>Deinococci</taxon>
        <taxon>Deinococcales</taxon>
        <taxon>Deinococcaceae</taxon>
        <taxon>Deinococcus</taxon>
    </lineage>
</organism>
<dbReference type="PANTHER" id="PTHR21666">
    <property type="entry name" value="PEPTIDASE-RELATED"/>
    <property type="match status" value="1"/>
</dbReference>
<dbReference type="Pfam" id="PF01476">
    <property type="entry name" value="LysM"/>
    <property type="match status" value="1"/>
</dbReference>
<dbReference type="RefSeq" id="WP_110885644.1">
    <property type="nucleotide sequence ID" value="NZ_QJSX01000003.1"/>
</dbReference>
<evidence type="ECO:0000313" key="3">
    <source>
        <dbReference type="EMBL" id="PYE55286.1"/>
    </source>
</evidence>
<dbReference type="PROSITE" id="PS51257">
    <property type="entry name" value="PROKAR_LIPOPROTEIN"/>
    <property type="match status" value="1"/>
</dbReference>
<evidence type="ECO:0000313" key="4">
    <source>
        <dbReference type="Proteomes" id="UP000248326"/>
    </source>
</evidence>
<dbReference type="InterPro" id="IPR016047">
    <property type="entry name" value="M23ase_b-sheet_dom"/>
</dbReference>
<keyword evidence="1" id="KW-0732">Signal</keyword>
<dbReference type="CDD" id="cd12797">
    <property type="entry name" value="M23_peptidase"/>
    <property type="match status" value="1"/>
</dbReference>
<dbReference type="OrthoDB" id="5623881at2"/>
<dbReference type="SUPFAM" id="SSF54106">
    <property type="entry name" value="LysM domain"/>
    <property type="match status" value="1"/>
</dbReference>
<dbReference type="AlphaFoldDB" id="A0A318S8A8"/>
<dbReference type="SUPFAM" id="SSF51261">
    <property type="entry name" value="Duplicated hybrid motif"/>
    <property type="match status" value="1"/>
</dbReference>
<keyword evidence="3" id="KW-0378">Hydrolase</keyword>
<feature type="chain" id="PRO_5016390138" evidence="1">
    <location>
        <begin position="26"/>
        <end position="343"/>
    </location>
</feature>